<protein>
    <submittedName>
        <fullName evidence="1">Uncharacterized protein</fullName>
    </submittedName>
</protein>
<organism evidence="1">
    <name type="scientific">Anguilla anguilla</name>
    <name type="common">European freshwater eel</name>
    <name type="synonym">Muraena anguilla</name>
    <dbReference type="NCBI Taxonomy" id="7936"/>
    <lineage>
        <taxon>Eukaryota</taxon>
        <taxon>Metazoa</taxon>
        <taxon>Chordata</taxon>
        <taxon>Craniata</taxon>
        <taxon>Vertebrata</taxon>
        <taxon>Euteleostomi</taxon>
        <taxon>Actinopterygii</taxon>
        <taxon>Neopterygii</taxon>
        <taxon>Teleostei</taxon>
        <taxon>Anguilliformes</taxon>
        <taxon>Anguillidae</taxon>
        <taxon>Anguilla</taxon>
    </lineage>
</organism>
<proteinExistence type="predicted"/>
<sequence>MSKRILLYFIQVKKNCSAHIEYTSQDEQMLFSSLFSSFCSQTEMQWKAKNKTKARMASSA</sequence>
<reference evidence="1" key="2">
    <citation type="journal article" date="2015" name="Fish Shellfish Immunol.">
        <title>Early steps in the European eel (Anguilla anguilla)-Vibrio vulnificus interaction in the gills: Role of the RtxA13 toxin.</title>
        <authorList>
            <person name="Callol A."/>
            <person name="Pajuelo D."/>
            <person name="Ebbesson L."/>
            <person name="Teles M."/>
            <person name="MacKenzie S."/>
            <person name="Amaro C."/>
        </authorList>
    </citation>
    <scope>NUCLEOTIDE SEQUENCE</scope>
</reference>
<dbReference type="AlphaFoldDB" id="A0A0E9WV63"/>
<accession>A0A0E9WV63</accession>
<evidence type="ECO:0000313" key="1">
    <source>
        <dbReference type="EMBL" id="JAH93408.1"/>
    </source>
</evidence>
<dbReference type="EMBL" id="GBXM01015169">
    <property type="protein sequence ID" value="JAH93408.1"/>
    <property type="molecule type" value="Transcribed_RNA"/>
</dbReference>
<name>A0A0E9WV63_ANGAN</name>
<reference evidence="1" key="1">
    <citation type="submission" date="2014-11" db="EMBL/GenBank/DDBJ databases">
        <authorList>
            <person name="Amaro Gonzalez C."/>
        </authorList>
    </citation>
    <scope>NUCLEOTIDE SEQUENCE</scope>
</reference>